<evidence type="ECO:0000313" key="9">
    <source>
        <dbReference type="EMBL" id="CAJ0966216.1"/>
    </source>
</evidence>
<comment type="caution">
    <text evidence="8">The sequence shown here is derived from an EMBL/GenBank/DDBJ whole genome shotgun (WGS) entry which is preliminary data.</text>
</comment>
<dbReference type="EMBL" id="CAUEEQ010072734">
    <property type="protein sequence ID" value="CAJ0966216.1"/>
    <property type="molecule type" value="Genomic_DNA"/>
</dbReference>
<dbReference type="InterPro" id="IPR001828">
    <property type="entry name" value="ANF_lig-bd_rcpt"/>
</dbReference>
<proteinExistence type="predicted"/>
<evidence type="ECO:0000259" key="7">
    <source>
        <dbReference type="Pfam" id="PF01094"/>
    </source>
</evidence>
<feature type="domain" description="Receptor ligand binding region" evidence="7">
    <location>
        <begin position="9"/>
        <end position="374"/>
    </location>
</feature>
<evidence type="ECO:0000313" key="10">
    <source>
        <dbReference type="Proteomes" id="UP001176940"/>
    </source>
</evidence>
<evidence type="ECO:0000256" key="6">
    <source>
        <dbReference type="ARBA" id="ARBA00023180"/>
    </source>
</evidence>
<keyword evidence="2" id="KW-0812">Transmembrane</keyword>
<dbReference type="SUPFAM" id="SSF53822">
    <property type="entry name" value="Periplasmic binding protein-like I"/>
    <property type="match status" value="1"/>
</dbReference>
<keyword evidence="6" id="KW-0325">Glycoprotein</keyword>
<gene>
    <name evidence="9" type="ORF">RIMI_LOCUS21056604</name>
    <name evidence="8" type="ORF">RIMI_LOCUS246843</name>
</gene>
<dbReference type="Proteomes" id="UP001176940">
    <property type="component" value="Unassembled WGS sequence"/>
</dbReference>
<evidence type="ECO:0000256" key="5">
    <source>
        <dbReference type="ARBA" id="ARBA00023170"/>
    </source>
</evidence>
<evidence type="ECO:0000256" key="2">
    <source>
        <dbReference type="ARBA" id="ARBA00022692"/>
    </source>
</evidence>
<keyword evidence="4" id="KW-0472">Membrane</keyword>
<dbReference type="InterPro" id="IPR000068">
    <property type="entry name" value="GPCR_3_Ca_sens_rcpt-rel"/>
</dbReference>
<keyword evidence="5" id="KW-0675">Receptor</keyword>
<dbReference type="Gene3D" id="3.40.50.2300">
    <property type="match status" value="2"/>
</dbReference>
<dbReference type="EMBL" id="CAUEEQ010000269">
    <property type="protein sequence ID" value="CAJ0916262.1"/>
    <property type="molecule type" value="Genomic_DNA"/>
</dbReference>
<comment type="subcellular location">
    <subcellularLocation>
        <location evidence="1">Membrane</location>
        <topology evidence="1">Multi-pass membrane protein</topology>
    </subcellularLocation>
</comment>
<organism evidence="8 10">
    <name type="scientific">Ranitomeya imitator</name>
    <name type="common">mimic poison frog</name>
    <dbReference type="NCBI Taxonomy" id="111125"/>
    <lineage>
        <taxon>Eukaryota</taxon>
        <taxon>Metazoa</taxon>
        <taxon>Chordata</taxon>
        <taxon>Craniata</taxon>
        <taxon>Vertebrata</taxon>
        <taxon>Euteleostomi</taxon>
        <taxon>Amphibia</taxon>
        <taxon>Batrachia</taxon>
        <taxon>Anura</taxon>
        <taxon>Neobatrachia</taxon>
        <taxon>Hyloidea</taxon>
        <taxon>Dendrobatidae</taxon>
        <taxon>Dendrobatinae</taxon>
        <taxon>Ranitomeya</taxon>
    </lineage>
</organism>
<reference evidence="8" key="1">
    <citation type="submission" date="2023-07" db="EMBL/GenBank/DDBJ databases">
        <authorList>
            <person name="Stuckert A."/>
        </authorList>
    </citation>
    <scope>NUCLEOTIDE SEQUENCE</scope>
</reference>
<dbReference type="PRINTS" id="PR00248">
    <property type="entry name" value="GPCRMGR"/>
</dbReference>
<dbReference type="InterPro" id="IPR000337">
    <property type="entry name" value="GPCR_3"/>
</dbReference>
<accession>A0ABN9KS07</accession>
<name>A0ABN9KS07_9NEOB</name>
<evidence type="ECO:0000256" key="3">
    <source>
        <dbReference type="ARBA" id="ARBA00022989"/>
    </source>
</evidence>
<dbReference type="PRINTS" id="PR00592">
    <property type="entry name" value="CASENSINGR"/>
</dbReference>
<evidence type="ECO:0000256" key="4">
    <source>
        <dbReference type="ARBA" id="ARBA00023136"/>
    </source>
</evidence>
<keyword evidence="10" id="KW-1185">Reference proteome</keyword>
<evidence type="ECO:0000313" key="8">
    <source>
        <dbReference type="EMBL" id="CAJ0916262.1"/>
    </source>
</evidence>
<protein>
    <recommendedName>
        <fullName evidence="7">Receptor ligand binding region domain-containing protein</fullName>
    </recommendedName>
</protein>
<dbReference type="PANTHER" id="PTHR24061:SF628">
    <property type="entry name" value="EXTRACELLULAR CALCIUM-SENSING RECEPTOR"/>
    <property type="match status" value="1"/>
</dbReference>
<keyword evidence="3" id="KW-1133">Transmembrane helix</keyword>
<dbReference type="InterPro" id="IPR028082">
    <property type="entry name" value="Peripla_BP_I"/>
</dbReference>
<dbReference type="Pfam" id="PF01094">
    <property type="entry name" value="ANF_receptor"/>
    <property type="match status" value="1"/>
</dbReference>
<feature type="non-terminal residue" evidence="8">
    <location>
        <position position="1"/>
    </location>
</feature>
<sequence length="378" mass="42378">FRLENYQRVQAVHFAVEEVNKTPDFLPNVTLGFQVFDACTVLQRAISGTLQLLSGYGKPLPNYRCKQDIRLAAVIGHSISTYTMLLAQILGLYRYPQISHFSTSSLLSNRIQFQSFFRTVPSDAFQSKGLAQLVLHFGWTWIGLLAIDNDYGQQGIQMIKNDIIKAGACVAFTETIVSSQQDRNAKHIARVVKDSTATAVVIFSTDVDLVYVLDEMLKQNITGKVWIASEAWATSPFLSIYKYSRLLFGTIGFALHSGSMPGFGDFLNNINPSMVVGRQWIQIFWEEAFGCKFQDQNSIKVSSNSSIKECTGQESLEGIRNSYNDISGLRVTYSIYTAVHVIAKALHDLGKCKDEFGPFLNGTCAHIDNFEPWQVRKF</sequence>
<dbReference type="PANTHER" id="PTHR24061">
    <property type="entry name" value="CALCIUM-SENSING RECEPTOR-RELATED"/>
    <property type="match status" value="1"/>
</dbReference>
<evidence type="ECO:0000256" key="1">
    <source>
        <dbReference type="ARBA" id="ARBA00004141"/>
    </source>
</evidence>